<reference evidence="6 7" key="1">
    <citation type="journal article" date="2013" name="Genome Announc.">
        <title>Draft Genome Sequence of Cesiribacter andamanensis Strain AMV16T, Isolated from a Soil Sample from a Mud Volcano in the Andaman Islands, India.</title>
        <authorList>
            <person name="Shivaji S."/>
            <person name="Ara S."/>
            <person name="Begum Z."/>
            <person name="Srinivas T.N."/>
            <person name="Singh A."/>
            <person name="Kumar Pinnaka A."/>
        </authorList>
    </citation>
    <scope>NUCLEOTIDE SEQUENCE [LARGE SCALE GENOMIC DNA]</scope>
    <source>
        <strain evidence="6 7">AMV16</strain>
    </source>
</reference>
<dbReference type="PANTHER" id="PTHR10794">
    <property type="entry name" value="ABHYDROLASE DOMAIN-CONTAINING PROTEIN"/>
    <property type="match status" value="1"/>
</dbReference>
<evidence type="ECO:0000313" key="7">
    <source>
        <dbReference type="Proteomes" id="UP000011910"/>
    </source>
</evidence>
<dbReference type="Pfam" id="PF00561">
    <property type="entry name" value="Abhydrolase_1"/>
    <property type="match status" value="1"/>
</dbReference>
<evidence type="ECO:0000256" key="4">
    <source>
        <dbReference type="PIRSR" id="PIRSR005211-1"/>
    </source>
</evidence>
<feature type="domain" description="AB hydrolase-1" evidence="5">
    <location>
        <begin position="58"/>
        <end position="297"/>
    </location>
</feature>
<sequence>MHPYKAPWYLPNGHFQTIVPSLFRRVPHLPYQRERIATPDGDFLDLDWIRPQAASDTLLIISHGLEGDSRRAYVKGMARAFVQRGLHALAWNYRGCSGEINKLPHFYHSGATQDLEQVVQHVLQQGVYNRIILSGFSLGGNLTLKYLGERGEQVPNEIWKAVVFSVPLDLASSSSQLGRRQNRVYEKRFLRNLRRKLEGKARLQPGSLDLAHLPQIRTLWEFDDRYTAPLHGFKDAADYYAQCSAIKFVEQIRIPTLIVNAQNDPFLSPECYPQEMLKDHPYVRFEAPAQGGHVGFSQGGGRYYSEARALQFVLEE</sequence>
<dbReference type="PATRIC" id="fig|1279009.4.peg.2438"/>
<keyword evidence="7" id="KW-1185">Reference proteome</keyword>
<dbReference type="PANTHER" id="PTHR10794:SF94">
    <property type="entry name" value="ESTERASE YHET-RELATED"/>
    <property type="match status" value="1"/>
</dbReference>
<evidence type="ECO:0000256" key="1">
    <source>
        <dbReference type="ARBA" id="ARBA00010884"/>
    </source>
</evidence>
<dbReference type="STRING" id="1279009.ADICEAN_02407"/>
<dbReference type="PIRSF" id="PIRSF005211">
    <property type="entry name" value="Ab_hydro_YheT"/>
    <property type="match status" value="1"/>
</dbReference>
<feature type="active site" description="Charge relay system" evidence="4">
    <location>
        <position position="264"/>
    </location>
</feature>
<dbReference type="Proteomes" id="UP000011910">
    <property type="component" value="Unassembled WGS sequence"/>
</dbReference>
<comment type="similarity">
    <text evidence="1">Belongs to the AB hydrolase superfamily. AB hydrolase 4 family.</text>
</comment>
<gene>
    <name evidence="6" type="ORF">ADICEAN_02407</name>
</gene>
<dbReference type="InterPro" id="IPR000073">
    <property type="entry name" value="AB_hydrolase_1"/>
</dbReference>
<name>M7N5H0_9BACT</name>
<dbReference type="RefSeq" id="WP_009195798.1">
    <property type="nucleotide sequence ID" value="NZ_AODQ01000057.1"/>
</dbReference>
<dbReference type="eggNOG" id="COG0429">
    <property type="taxonomic scope" value="Bacteria"/>
</dbReference>
<feature type="active site" description="Charge relay system" evidence="4">
    <location>
        <position position="293"/>
    </location>
</feature>
<keyword evidence="2" id="KW-0719">Serine esterase</keyword>
<dbReference type="EMBL" id="AODQ01000057">
    <property type="protein sequence ID" value="EMR02476.1"/>
    <property type="molecule type" value="Genomic_DNA"/>
</dbReference>
<accession>M7N5H0</accession>
<dbReference type="InterPro" id="IPR000952">
    <property type="entry name" value="AB_hydrolase_4_CS"/>
</dbReference>
<dbReference type="InterPro" id="IPR050960">
    <property type="entry name" value="AB_hydrolase_4_sf"/>
</dbReference>
<protein>
    <submittedName>
        <fullName evidence="6">Putative hydrolase</fullName>
    </submittedName>
</protein>
<evidence type="ECO:0000256" key="2">
    <source>
        <dbReference type="ARBA" id="ARBA00022487"/>
    </source>
</evidence>
<keyword evidence="3 6" id="KW-0378">Hydrolase</keyword>
<proteinExistence type="inferred from homology"/>
<feature type="active site" description="Charge relay system" evidence="4">
    <location>
        <position position="137"/>
    </location>
</feature>
<comment type="caution">
    <text evidence="6">The sequence shown here is derived from an EMBL/GenBank/DDBJ whole genome shotgun (WGS) entry which is preliminary data.</text>
</comment>
<evidence type="ECO:0000256" key="3">
    <source>
        <dbReference type="ARBA" id="ARBA00022801"/>
    </source>
</evidence>
<dbReference type="AlphaFoldDB" id="M7N5H0"/>
<dbReference type="GO" id="GO:0034338">
    <property type="term" value="F:short-chain carboxylesterase activity"/>
    <property type="evidence" value="ECO:0007669"/>
    <property type="project" value="TreeGrafter"/>
</dbReference>
<organism evidence="6 7">
    <name type="scientific">Cesiribacter andamanensis AMV16</name>
    <dbReference type="NCBI Taxonomy" id="1279009"/>
    <lineage>
        <taxon>Bacteria</taxon>
        <taxon>Pseudomonadati</taxon>
        <taxon>Bacteroidota</taxon>
        <taxon>Cytophagia</taxon>
        <taxon>Cytophagales</taxon>
        <taxon>Cesiribacteraceae</taxon>
        <taxon>Cesiribacter</taxon>
    </lineage>
</organism>
<dbReference type="Gene3D" id="3.40.50.1820">
    <property type="entry name" value="alpha/beta hydrolase"/>
    <property type="match status" value="1"/>
</dbReference>
<dbReference type="OrthoDB" id="332676at2"/>
<dbReference type="InterPro" id="IPR012020">
    <property type="entry name" value="ABHD4"/>
</dbReference>
<dbReference type="SUPFAM" id="SSF53474">
    <property type="entry name" value="alpha/beta-Hydrolases"/>
    <property type="match status" value="1"/>
</dbReference>
<dbReference type="InterPro" id="IPR029058">
    <property type="entry name" value="AB_hydrolase_fold"/>
</dbReference>
<dbReference type="PROSITE" id="PS01133">
    <property type="entry name" value="UPF0017"/>
    <property type="match status" value="1"/>
</dbReference>
<dbReference type="GO" id="GO:0047372">
    <property type="term" value="F:monoacylglycerol lipase activity"/>
    <property type="evidence" value="ECO:0007669"/>
    <property type="project" value="TreeGrafter"/>
</dbReference>
<evidence type="ECO:0000313" key="6">
    <source>
        <dbReference type="EMBL" id="EMR02476.1"/>
    </source>
</evidence>
<evidence type="ECO:0000259" key="5">
    <source>
        <dbReference type="Pfam" id="PF00561"/>
    </source>
</evidence>